<evidence type="ECO:0000313" key="2">
    <source>
        <dbReference type="Proteomes" id="UP000054988"/>
    </source>
</evidence>
<reference evidence="1 2" key="1">
    <citation type="submission" date="2015-12" db="EMBL/GenBank/DDBJ databases">
        <title>Draft genome sequence of Moniliophthora roreri, the causal agent of frosty pod rot of cacao.</title>
        <authorList>
            <person name="Aime M.C."/>
            <person name="Diaz-Valderrama J.R."/>
            <person name="Kijpornyongpan T."/>
            <person name="Phillips-Mora W."/>
        </authorList>
    </citation>
    <scope>NUCLEOTIDE SEQUENCE [LARGE SCALE GENOMIC DNA]</scope>
    <source>
        <strain evidence="1 2">MCA 2952</strain>
    </source>
</reference>
<dbReference type="EMBL" id="LATX01001896">
    <property type="protein sequence ID" value="KTB36489.1"/>
    <property type="molecule type" value="Genomic_DNA"/>
</dbReference>
<proteinExistence type="predicted"/>
<sequence>MPVALTGMTTLPTFRNCLGEADGVLELRLVFVLSYLVGALVPTRAPSGSD</sequence>
<dbReference type="Proteomes" id="UP000054988">
    <property type="component" value="Unassembled WGS sequence"/>
</dbReference>
<organism evidence="1 2">
    <name type="scientific">Moniliophthora roreri</name>
    <name type="common">Frosty pod rot fungus</name>
    <name type="synonym">Monilia roreri</name>
    <dbReference type="NCBI Taxonomy" id="221103"/>
    <lineage>
        <taxon>Eukaryota</taxon>
        <taxon>Fungi</taxon>
        <taxon>Dikarya</taxon>
        <taxon>Basidiomycota</taxon>
        <taxon>Agaricomycotina</taxon>
        <taxon>Agaricomycetes</taxon>
        <taxon>Agaricomycetidae</taxon>
        <taxon>Agaricales</taxon>
        <taxon>Marasmiineae</taxon>
        <taxon>Marasmiaceae</taxon>
        <taxon>Moniliophthora</taxon>
    </lineage>
</organism>
<gene>
    <name evidence="1" type="ORF">WG66_10945</name>
</gene>
<protein>
    <submittedName>
        <fullName evidence="1">Uncharacterized protein</fullName>
    </submittedName>
</protein>
<dbReference type="AlphaFoldDB" id="A0A0W0FJJ7"/>
<accession>A0A0W0FJJ7</accession>
<name>A0A0W0FJJ7_MONRR</name>
<comment type="caution">
    <text evidence="1">The sequence shown here is derived from an EMBL/GenBank/DDBJ whole genome shotgun (WGS) entry which is preliminary data.</text>
</comment>
<evidence type="ECO:0000313" key="1">
    <source>
        <dbReference type="EMBL" id="KTB36489.1"/>
    </source>
</evidence>